<dbReference type="OrthoDB" id="1854502at2759"/>
<keyword evidence="2" id="KW-0597">Phosphoprotein</keyword>
<gene>
    <name evidence="4" type="ORF">BOKJ2_LOCUS10350</name>
</gene>
<dbReference type="GO" id="GO:0005829">
    <property type="term" value="C:cytosol"/>
    <property type="evidence" value="ECO:0007669"/>
    <property type="project" value="TreeGrafter"/>
</dbReference>
<dbReference type="GO" id="GO:0097038">
    <property type="term" value="C:perinuclear endoplasmic reticulum"/>
    <property type="evidence" value="ECO:0007669"/>
    <property type="project" value="TreeGrafter"/>
</dbReference>
<comment type="caution">
    <text evidence="4">The sequence shown here is derived from an EMBL/GenBank/DDBJ whole genome shotgun (WGS) entry which is preliminary data.</text>
</comment>
<accession>A0A811L5R8</accession>
<dbReference type="Proteomes" id="UP000783686">
    <property type="component" value="Unassembled WGS sequence"/>
</dbReference>
<dbReference type="Proteomes" id="UP000614601">
    <property type="component" value="Unassembled WGS sequence"/>
</dbReference>
<dbReference type="GO" id="GO:0032934">
    <property type="term" value="F:sterol binding"/>
    <property type="evidence" value="ECO:0007669"/>
    <property type="project" value="TreeGrafter"/>
</dbReference>
<keyword evidence="5" id="KW-1185">Reference proteome</keyword>
<dbReference type="InterPro" id="IPR000648">
    <property type="entry name" value="Oxysterol-bd"/>
</dbReference>
<reference evidence="4" key="1">
    <citation type="submission" date="2020-09" db="EMBL/GenBank/DDBJ databases">
        <authorList>
            <person name="Kikuchi T."/>
        </authorList>
    </citation>
    <scope>NUCLEOTIDE SEQUENCE</scope>
    <source>
        <strain evidence="4">SH1</strain>
    </source>
</reference>
<dbReference type="AlphaFoldDB" id="A0A811L5R8"/>
<evidence type="ECO:0000256" key="2">
    <source>
        <dbReference type="ARBA" id="ARBA00022553"/>
    </source>
</evidence>
<feature type="region of interest" description="Disordered" evidence="3">
    <location>
        <begin position="1"/>
        <end position="81"/>
    </location>
</feature>
<sequence length="446" mass="50780">MSAFNLNDEPDQNNKVKHSTSMPNIAVTTAISDSDTKLTQQDQPSANLPVQPPPPAEPSTAKKLESPKEPQQIHPALQPNKKRRVILPAEQIFGNSIPITAILRKCLPIHAYEPLGILQSACEELRFAGQFLDRLKRIEDPADRMCIVAGFIISGYSGMAYRNRKPFNPLLGETFDYISDDGWKYHAEQVSHQPPMSACHADGDGWEWAQTLHGTITPSFDGSTSLRCLLPVRLSLSNGEEYTWNKVTTIIQNARSEAAKRRVKNEGEMVVQCTNGYECRMLFTGDKNIRGEIKNAQTMAYRLVGQWDKGLNRILLPSNEQERLFKAPPAYELSSKYYGFNKFTLGLNELTPEQKPFVPPTDSRLRPDQRFLEHGDSKRAHESKTLLEVAQRQRAHLPHTQMWFSERNDPITQKMLWFSNGKYWTSKQNNFKDANSQKMLPLFYTE</sequence>
<dbReference type="EMBL" id="CAJFCW020000005">
    <property type="protein sequence ID" value="CAG9118248.1"/>
    <property type="molecule type" value="Genomic_DNA"/>
</dbReference>
<protein>
    <recommendedName>
        <fullName evidence="6">Oxysterol-binding protein</fullName>
    </recommendedName>
</protein>
<dbReference type="Pfam" id="PF01237">
    <property type="entry name" value="Oxysterol_BP"/>
    <property type="match status" value="1"/>
</dbReference>
<name>A0A811L5R8_9BILA</name>
<evidence type="ECO:0008006" key="6">
    <source>
        <dbReference type="Google" id="ProtNLM"/>
    </source>
</evidence>
<dbReference type="PANTHER" id="PTHR10972:SF205">
    <property type="entry name" value="OXYSTEROL-BINDING PROTEIN 1"/>
    <property type="match status" value="1"/>
</dbReference>
<evidence type="ECO:0000313" key="5">
    <source>
        <dbReference type="Proteomes" id="UP000614601"/>
    </source>
</evidence>
<feature type="compositionally biased region" description="Polar residues" evidence="3">
    <location>
        <begin position="19"/>
        <end position="48"/>
    </location>
</feature>
<evidence type="ECO:0000256" key="3">
    <source>
        <dbReference type="SAM" id="MobiDB-lite"/>
    </source>
</evidence>
<dbReference type="Gene3D" id="2.40.160.120">
    <property type="match status" value="1"/>
</dbReference>
<evidence type="ECO:0000256" key="1">
    <source>
        <dbReference type="ARBA" id="ARBA00008842"/>
    </source>
</evidence>
<dbReference type="GO" id="GO:0005886">
    <property type="term" value="C:plasma membrane"/>
    <property type="evidence" value="ECO:0007669"/>
    <property type="project" value="TreeGrafter"/>
</dbReference>
<comment type="similarity">
    <text evidence="1">Belongs to the OSBP family.</text>
</comment>
<dbReference type="EMBL" id="CAJFDH010000005">
    <property type="protein sequence ID" value="CAD5223580.1"/>
    <property type="molecule type" value="Genomic_DNA"/>
</dbReference>
<dbReference type="PANTHER" id="PTHR10972">
    <property type="entry name" value="OXYSTEROL-BINDING PROTEIN-RELATED"/>
    <property type="match status" value="1"/>
</dbReference>
<evidence type="ECO:0000313" key="4">
    <source>
        <dbReference type="EMBL" id="CAD5223580.1"/>
    </source>
</evidence>
<dbReference type="InterPro" id="IPR037239">
    <property type="entry name" value="OSBP_sf"/>
</dbReference>
<organism evidence="4 5">
    <name type="scientific">Bursaphelenchus okinawaensis</name>
    <dbReference type="NCBI Taxonomy" id="465554"/>
    <lineage>
        <taxon>Eukaryota</taxon>
        <taxon>Metazoa</taxon>
        <taxon>Ecdysozoa</taxon>
        <taxon>Nematoda</taxon>
        <taxon>Chromadorea</taxon>
        <taxon>Rhabditida</taxon>
        <taxon>Tylenchina</taxon>
        <taxon>Tylenchomorpha</taxon>
        <taxon>Aphelenchoidea</taxon>
        <taxon>Aphelenchoididae</taxon>
        <taxon>Bursaphelenchus</taxon>
    </lineage>
</organism>
<dbReference type="SUPFAM" id="SSF144000">
    <property type="entry name" value="Oxysterol-binding protein-like"/>
    <property type="match status" value="1"/>
</dbReference>
<proteinExistence type="inferred from homology"/>